<comment type="caution">
    <text evidence="3">The sequence shown here is derived from an EMBL/GenBank/DDBJ whole genome shotgun (WGS) entry which is preliminary data.</text>
</comment>
<feature type="domain" description="ABC-type glycine betaine transport system substrate-binding" evidence="2">
    <location>
        <begin position="31"/>
        <end position="283"/>
    </location>
</feature>
<dbReference type="CDD" id="cd13640">
    <property type="entry name" value="PBP2_ChoX"/>
    <property type="match status" value="1"/>
</dbReference>
<dbReference type="OrthoDB" id="9787902at2"/>
<dbReference type="GO" id="GO:0015871">
    <property type="term" value="P:choline transport"/>
    <property type="evidence" value="ECO:0007669"/>
    <property type="project" value="InterPro"/>
</dbReference>
<dbReference type="InterPro" id="IPR007210">
    <property type="entry name" value="ABC_Gly_betaine_transp_sub-bd"/>
</dbReference>
<feature type="chain" id="PRO_5001961101" evidence="1">
    <location>
        <begin position="25"/>
        <end position="314"/>
    </location>
</feature>
<dbReference type="NCBIfam" id="TIGR03414">
    <property type="entry name" value="ABC_choline_bnd"/>
    <property type="match status" value="1"/>
</dbReference>
<dbReference type="Gene3D" id="3.40.190.10">
    <property type="entry name" value="Periplasmic binding protein-like II"/>
    <property type="match status" value="1"/>
</dbReference>
<dbReference type="RefSeq" id="WP_034837085.1">
    <property type="nucleotide sequence ID" value="NZ_JANX01000141.1"/>
</dbReference>
<gene>
    <name evidence="3" type="ORF">P409_13410</name>
</gene>
<dbReference type="Gene3D" id="3.40.190.100">
    <property type="entry name" value="Glycine betaine-binding periplasmic protein, domain 2"/>
    <property type="match status" value="1"/>
</dbReference>
<dbReference type="GO" id="GO:0033265">
    <property type="term" value="F:choline binding"/>
    <property type="evidence" value="ECO:0007669"/>
    <property type="project" value="InterPro"/>
</dbReference>
<name>A0A0A0D5D3_9PROT</name>
<accession>A0A0A0D5D3</accession>
<dbReference type="GO" id="GO:0022857">
    <property type="term" value="F:transmembrane transporter activity"/>
    <property type="evidence" value="ECO:0007669"/>
    <property type="project" value="InterPro"/>
</dbReference>
<evidence type="ECO:0000259" key="2">
    <source>
        <dbReference type="Pfam" id="PF04069"/>
    </source>
</evidence>
<dbReference type="GO" id="GO:0043190">
    <property type="term" value="C:ATP-binding cassette (ABC) transporter complex"/>
    <property type="evidence" value="ECO:0007669"/>
    <property type="project" value="InterPro"/>
</dbReference>
<dbReference type="InterPro" id="IPR017783">
    <property type="entry name" value="ABC_choline_sub-bd"/>
</dbReference>
<organism evidence="3 4">
    <name type="scientific">Inquilinus limosus MP06</name>
    <dbReference type="NCBI Taxonomy" id="1398085"/>
    <lineage>
        <taxon>Bacteria</taxon>
        <taxon>Pseudomonadati</taxon>
        <taxon>Pseudomonadota</taxon>
        <taxon>Alphaproteobacteria</taxon>
        <taxon>Rhodospirillales</taxon>
        <taxon>Rhodospirillaceae</taxon>
        <taxon>Inquilinus</taxon>
    </lineage>
</organism>
<evidence type="ECO:0000313" key="4">
    <source>
        <dbReference type="Proteomes" id="UP000029995"/>
    </source>
</evidence>
<dbReference type="AlphaFoldDB" id="A0A0A0D5D3"/>
<protein>
    <submittedName>
        <fullName evidence="3">Glycine/betaine ABC transporter substrate-binding protein</fullName>
    </submittedName>
</protein>
<reference evidence="3 4" key="1">
    <citation type="submission" date="2014-01" db="EMBL/GenBank/DDBJ databases">
        <title>Genome sequence determination for a cystic fibrosis isolate, Inquilinus limosus.</title>
        <authorList>
            <person name="Pino M."/>
            <person name="Di Conza J."/>
            <person name="Gutkind G."/>
        </authorList>
    </citation>
    <scope>NUCLEOTIDE SEQUENCE [LARGE SCALE GENOMIC DNA]</scope>
    <source>
        <strain evidence="3 4">MP06</strain>
    </source>
</reference>
<evidence type="ECO:0000313" key="3">
    <source>
        <dbReference type="EMBL" id="KGM33866.1"/>
    </source>
</evidence>
<feature type="signal peptide" evidence="1">
    <location>
        <begin position="1"/>
        <end position="24"/>
    </location>
</feature>
<keyword evidence="1" id="KW-0732">Signal</keyword>
<dbReference type="EMBL" id="JANX01000141">
    <property type="protein sequence ID" value="KGM33866.1"/>
    <property type="molecule type" value="Genomic_DNA"/>
</dbReference>
<dbReference type="GO" id="GO:0042597">
    <property type="term" value="C:periplasmic space"/>
    <property type="evidence" value="ECO:0007669"/>
    <property type="project" value="InterPro"/>
</dbReference>
<dbReference type="SUPFAM" id="SSF53850">
    <property type="entry name" value="Periplasmic binding protein-like II"/>
    <property type="match status" value="1"/>
</dbReference>
<evidence type="ECO:0000256" key="1">
    <source>
        <dbReference type="SAM" id="SignalP"/>
    </source>
</evidence>
<dbReference type="Proteomes" id="UP000029995">
    <property type="component" value="Unassembled WGS sequence"/>
</dbReference>
<proteinExistence type="predicted"/>
<sequence>MNARRFLCTAAAIAALTPAGAALADDAACKAVKMSDVGWTDITSTTALANTVLTGLGYEPKIDMLSVAVTFESLKNNQVNLFLGNWMPSQTEMVEPYLKQGVELVGTNLADAKVTLAVNREAYEAGVKDFADLQKFADKFGKSIYSIEPGSSANKNLSTIIEKNEFGLGGWNLVEASEQAMLAQVDRATRRGEWVVFLGWAPHPMNIKYKIDYLSGGDAYFGPNYGGATVRTLANQKWLDGCPNLKKFAQQLVFDLNTENQMMSMILDEGMEQNAAARKWLSENPGLLTKWLDGVTTIDGKPGLEAVKASLKSS</sequence>
<dbReference type="Pfam" id="PF04069">
    <property type="entry name" value="OpuAC"/>
    <property type="match status" value="1"/>
</dbReference>